<dbReference type="PANTHER" id="PTHR23514:SF13">
    <property type="entry name" value="INNER MEMBRANE PROTEIN YBJJ"/>
    <property type="match status" value="1"/>
</dbReference>
<reference evidence="8 9" key="1">
    <citation type="submission" date="2015-05" db="EMBL/GenBank/DDBJ databases">
        <title>Complete genome sequence of Corynebacterium epidermidicanis DSM 45586, isolated from the skin of a dog suffering from pruritus.</title>
        <authorList>
            <person name="Ruckert C."/>
            <person name="Albersmeier A."/>
            <person name="Winkler A."/>
            <person name="Tauch A."/>
        </authorList>
    </citation>
    <scope>NUCLEOTIDE SEQUENCE [LARGE SCALE GENOMIC DNA]</scope>
    <source>
        <strain evidence="8 9">DSM 45586</strain>
    </source>
</reference>
<evidence type="ECO:0000313" key="9">
    <source>
        <dbReference type="Proteomes" id="UP000035368"/>
    </source>
</evidence>
<feature type="transmembrane region" description="Helical" evidence="6">
    <location>
        <begin position="167"/>
        <end position="189"/>
    </location>
</feature>
<feature type="transmembrane region" description="Helical" evidence="6">
    <location>
        <begin position="83"/>
        <end position="116"/>
    </location>
</feature>
<keyword evidence="3 6" id="KW-1133">Transmembrane helix</keyword>
<dbReference type="GO" id="GO:0022857">
    <property type="term" value="F:transmembrane transporter activity"/>
    <property type="evidence" value="ECO:0007669"/>
    <property type="project" value="InterPro"/>
</dbReference>
<dbReference type="Gene3D" id="1.20.1250.20">
    <property type="entry name" value="MFS general substrate transporter like domains"/>
    <property type="match status" value="2"/>
</dbReference>
<feature type="region of interest" description="Disordered" evidence="5">
    <location>
        <begin position="197"/>
        <end position="226"/>
    </location>
</feature>
<feature type="transmembrane region" description="Helical" evidence="6">
    <location>
        <begin position="386"/>
        <end position="403"/>
    </location>
</feature>
<feature type="transmembrane region" description="Helical" evidence="6">
    <location>
        <begin position="50"/>
        <end position="71"/>
    </location>
</feature>
<dbReference type="CDD" id="cd17393">
    <property type="entry name" value="MFS_MosC_like"/>
    <property type="match status" value="1"/>
</dbReference>
<evidence type="ECO:0000259" key="7">
    <source>
        <dbReference type="PROSITE" id="PS50850"/>
    </source>
</evidence>
<dbReference type="SUPFAM" id="SSF103473">
    <property type="entry name" value="MFS general substrate transporter"/>
    <property type="match status" value="1"/>
</dbReference>
<sequence>MTYEPRKSYSSNSLSPIGGVALLFASNGMMIAGMLPWYPMLKSRFTLDDSLFGLLVACVAVGSLLSMGLPARLVRGQGPRSSIVWGTLLMSLAVQSVALVPSAWFLAIVLLAVGFLDPFVDVAQNVLGVQVEEAFGRSVMSSWHACWSLGAAASGFVGTWAVGHVPLAAHLAGNSVLSFLVAALGCVMLGSRWDGQPGQPADSRLTDAAGDPATRQSESDPDSRSLGAKTAVGRVFPLALIAMSAIGVEEIANSWAALSAHEVAGIPVERAGVALTVMFVAQCVGRFVGDPMINRLGRENVARIGGASIALGGIIVIMAAAPSLWLVGLAVAGFGCATIVPSTFVAAAAIPGLRKGEGITIVSWLMRVGFLATSPLIGLVSTATSLRVALGILVLAGITIFIFSRRLAPTVPRV</sequence>
<dbReference type="STRING" id="1050174.CEPID_04670"/>
<evidence type="ECO:0000256" key="3">
    <source>
        <dbReference type="ARBA" id="ARBA00022989"/>
    </source>
</evidence>
<feature type="domain" description="Major facilitator superfamily (MFS) profile" evidence="7">
    <location>
        <begin position="235"/>
        <end position="414"/>
    </location>
</feature>
<keyword evidence="2 6" id="KW-0812">Transmembrane</keyword>
<feature type="transmembrane region" description="Helical" evidence="6">
    <location>
        <begin position="20"/>
        <end position="38"/>
    </location>
</feature>
<dbReference type="InterPro" id="IPR036259">
    <property type="entry name" value="MFS_trans_sf"/>
</dbReference>
<accession>A0A0G3GNS9</accession>
<protein>
    <submittedName>
        <fullName evidence="8">Major Facilitator Superfamily transporter</fullName>
    </submittedName>
</protein>
<dbReference type="PATRIC" id="fig|1050174.4.peg.945"/>
<dbReference type="Pfam" id="PF07690">
    <property type="entry name" value="MFS_1"/>
    <property type="match status" value="1"/>
</dbReference>
<dbReference type="PANTHER" id="PTHR23514">
    <property type="entry name" value="BYPASS OF STOP CODON PROTEIN 6"/>
    <property type="match status" value="1"/>
</dbReference>
<dbReference type="InterPro" id="IPR011701">
    <property type="entry name" value="MFS"/>
</dbReference>
<dbReference type="KEGG" id="cei:CEPID_04670"/>
<comment type="subcellular location">
    <subcellularLocation>
        <location evidence="1">Cell membrane</location>
        <topology evidence="1">Multi-pass membrane protein</topology>
    </subcellularLocation>
</comment>
<keyword evidence="9" id="KW-1185">Reference proteome</keyword>
<organism evidence="8 9">
    <name type="scientific">Corynebacterium epidermidicanis</name>
    <dbReference type="NCBI Taxonomy" id="1050174"/>
    <lineage>
        <taxon>Bacteria</taxon>
        <taxon>Bacillati</taxon>
        <taxon>Actinomycetota</taxon>
        <taxon>Actinomycetes</taxon>
        <taxon>Mycobacteriales</taxon>
        <taxon>Corynebacteriaceae</taxon>
        <taxon>Corynebacterium</taxon>
    </lineage>
</organism>
<feature type="transmembrane region" description="Helical" evidence="6">
    <location>
        <begin position="301"/>
        <end position="321"/>
    </location>
</feature>
<evidence type="ECO:0000256" key="1">
    <source>
        <dbReference type="ARBA" id="ARBA00004651"/>
    </source>
</evidence>
<dbReference type="GO" id="GO:0005886">
    <property type="term" value="C:plasma membrane"/>
    <property type="evidence" value="ECO:0007669"/>
    <property type="project" value="UniProtKB-SubCell"/>
</dbReference>
<dbReference type="AlphaFoldDB" id="A0A0G3GNS9"/>
<evidence type="ECO:0000256" key="4">
    <source>
        <dbReference type="ARBA" id="ARBA00023136"/>
    </source>
</evidence>
<feature type="transmembrane region" description="Helical" evidence="6">
    <location>
        <begin position="327"/>
        <end position="349"/>
    </location>
</feature>
<proteinExistence type="predicted"/>
<dbReference type="Proteomes" id="UP000035368">
    <property type="component" value="Chromosome"/>
</dbReference>
<name>A0A0G3GNS9_9CORY</name>
<dbReference type="InterPro" id="IPR051788">
    <property type="entry name" value="MFS_Transporter"/>
</dbReference>
<feature type="transmembrane region" description="Helical" evidence="6">
    <location>
        <begin position="361"/>
        <end position="380"/>
    </location>
</feature>
<gene>
    <name evidence="8" type="ORF">CEPID_04670</name>
</gene>
<dbReference type="InterPro" id="IPR020846">
    <property type="entry name" value="MFS_dom"/>
</dbReference>
<evidence type="ECO:0000256" key="2">
    <source>
        <dbReference type="ARBA" id="ARBA00022692"/>
    </source>
</evidence>
<evidence type="ECO:0000256" key="6">
    <source>
        <dbReference type="SAM" id="Phobius"/>
    </source>
</evidence>
<evidence type="ECO:0000313" key="8">
    <source>
        <dbReference type="EMBL" id="AKK02804.1"/>
    </source>
</evidence>
<dbReference type="PROSITE" id="PS50850">
    <property type="entry name" value="MFS"/>
    <property type="match status" value="1"/>
</dbReference>
<dbReference type="EMBL" id="CP011541">
    <property type="protein sequence ID" value="AKK02804.1"/>
    <property type="molecule type" value="Genomic_DNA"/>
</dbReference>
<keyword evidence="4 6" id="KW-0472">Membrane</keyword>
<evidence type="ECO:0000256" key="5">
    <source>
        <dbReference type="SAM" id="MobiDB-lite"/>
    </source>
</evidence>